<dbReference type="InterPro" id="IPR029058">
    <property type="entry name" value="AB_hydrolase_fold"/>
</dbReference>
<dbReference type="InterPro" id="IPR052897">
    <property type="entry name" value="Sec-Metab_Biosynth_Hydrolase"/>
</dbReference>
<dbReference type="PANTHER" id="PTHR37017">
    <property type="entry name" value="AB HYDROLASE-1 DOMAIN-CONTAINING PROTEIN-RELATED"/>
    <property type="match status" value="1"/>
</dbReference>
<name>A0A8H6RJN8_9PEZI</name>
<dbReference type="SUPFAM" id="SSF53474">
    <property type="entry name" value="alpha/beta-Hydrolases"/>
    <property type="match status" value="1"/>
</dbReference>
<protein>
    <submittedName>
        <fullName evidence="2">Putative hydrolase R7</fullName>
    </submittedName>
</protein>
<proteinExistence type="predicted"/>
<dbReference type="Pfam" id="PF12697">
    <property type="entry name" value="Abhydrolase_6"/>
    <property type="match status" value="1"/>
</dbReference>
<accession>A0A8H6RJN8</accession>
<feature type="domain" description="AB hydrolase-1" evidence="1">
    <location>
        <begin position="99"/>
        <end position="338"/>
    </location>
</feature>
<dbReference type="PANTHER" id="PTHR37017:SF11">
    <property type="entry name" value="ESTERASE_LIPASE_THIOESTERASE DOMAIN-CONTAINING PROTEIN"/>
    <property type="match status" value="1"/>
</dbReference>
<dbReference type="OrthoDB" id="1263307at2759"/>
<dbReference type="EMBL" id="JABCIY010000150">
    <property type="protein sequence ID" value="KAF7192092.1"/>
    <property type="molecule type" value="Genomic_DNA"/>
</dbReference>
<evidence type="ECO:0000313" key="2">
    <source>
        <dbReference type="EMBL" id="KAF7192092.1"/>
    </source>
</evidence>
<keyword evidence="2" id="KW-0378">Hydrolase</keyword>
<gene>
    <name evidence="2" type="ORF">HII31_06478</name>
</gene>
<reference evidence="2" key="1">
    <citation type="submission" date="2020-04" db="EMBL/GenBank/DDBJ databases">
        <title>Draft genome resource of the tomato pathogen Pseudocercospora fuligena.</title>
        <authorList>
            <person name="Zaccaron A."/>
        </authorList>
    </citation>
    <scope>NUCLEOTIDE SEQUENCE</scope>
    <source>
        <strain evidence="2">PF001</strain>
    </source>
</reference>
<feature type="non-terminal residue" evidence="2">
    <location>
        <position position="377"/>
    </location>
</feature>
<comment type="caution">
    <text evidence="2">The sequence shown here is derived from an EMBL/GenBank/DDBJ whole genome shotgun (WGS) entry which is preliminary data.</text>
</comment>
<sequence length="377" mass="40854">MPLPSSYDAGQEDQGTMFAALEKCHKQKRLPDVAAWHSASPRTTSEESFGPAGLTVAEHFTHKHAPCIYNSYIAISLPMCFVSFAAPEPLSPSMLKPTIVFVPGCWHVPAHFALVREELKTGGYHCVGVELPGNTHDPRKEGGELVGIADDVAAIRKTVLAELDSGINVVVVTHSYSSIPGTAALRDLNIPARKASGKKTGWSSSPAFFFPPGTTMFEVTGRQLPPQYFHENDVTLPFNGPGAIHILYNDLEHNEALKAVWRLKPQSYGINTSPVPDQLAGLKDIPLFYLMCDNDNAVPFEAQKATVEGFRASGVNIYTEVAPSGHSPFLTMPVETAKFIQKAAGHASIDTGFWVLDDHKAGNEAATEIHRKMAGLL</sequence>
<organism evidence="2 3">
    <name type="scientific">Pseudocercospora fuligena</name>
    <dbReference type="NCBI Taxonomy" id="685502"/>
    <lineage>
        <taxon>Eukaryota</taxon>
        <taxon>Fungi</taxon>
        <taxon>Dikarya</taxon>
        <taxon>Ascomycota</taxon>
        <taxon>Pezizomycotina</taxon>
        <taxon>Dothideomycetes</taxon>
        <taxon>Dothideomycetidae</taxon>
        <taxon>Mycosphaerellales</taxon>
        <taxon>Mycosphaerellaceae</taxon>
        <taxon>Pseudocercospora</taxon>
    </lineage>
</organism>
<evidence type="ECO:0000313" key="3">
    <source>
        <dbReference type="Proteomes" id="UP000660729"/>
    </source>
</evidence>
<dbReference type="GO" id="GO:0016787">
    <property type="term" value="F:hydrolase activity"/>
    <property type="evidence" value="ECO:0007669"/>
    <property type="project" value="UniProtKB-KW"/>
</dbReference>
<dbReference type="AlphaFoldDB" id="A0A8H6RJN8"/>
<dbReference type="Gene3D" id="3.40.50.1820">
    <property type="entry name" value="alpha/beta hydrolase"/>
    <property type="match status" value="1"/>
</dbReference>
<dbReference type="Proteomes" id="UP000660729">
    <property type="component" value="Unassembled WGS sequence"/>
</dbReference>
<evidence type="ECO:0000259" key="1">
    <source>
        <dbReference type="Pfam" id="PF12697"/>
    </source>
</evidence>
<keyword evidence="3" id="KW-1185">Reference proteome</keyword>
<dbReference type="InterPro" id="IPR000073">
    <property type="entry name" value="AB_hydrolase_1"/>
</dbReference>